<name>A0A0L0FDJ0_9EUKA</name>
<protein>
    <submittedName>
        <fullName evidence="1">Uncharacterized protein</fullName>
    </submittedName>
</protein>
<dbReference type="InterPro" id="IPR036305">
    <property type="entry name" value="RGS_sf"/>
</dbReference>
<evidence type="ECO:0000313" key="1">
    <source>
        <dbReference type="EMBL" id="KNC74825.1"/>
    </source>
</evidence>
<evidence type="ECO:0000313" key="2">
    <source>
        <dbReference type="Proteomes" id="UP000054560"/>
    </source>
</evidence>
<dbReference type="GeneID" id="25913141"/>
<dbReference type="SUPFAM" id="SSF48097">
    <property type="entry name" value="Regulator of G-protein signaling, RGS"/>
    <property type="match status" value="1"/>
</dbReference>
<gene>
    <name evidence="1" type="ORF">SARC_12637</name>
</gene>
<dbReference type="EMBL" id="KQ244054">
    <property type="protein sequence ID" value="KNC74825.1"/>
    <property type="molecule type" value="Genomic_DNA"/>
</dbReference>
<organism evidence="1 2">
    <name type="scientific">Sphaeroforma arctica JP610</name>
    <dbReference type="NCBI Taxonomy" id="667725"/>
    <lineage>
        <taxon>Eukaryota</taxon>
        <taxon>Ichthyosporea</taxon>
        <taxon>Ichthyophonida</taxon>
        <taxon>Sphaeroforma</taxon>
    </lineage>
</organism>
<dbReference type="AlphaFoldDB" id="A0A0L0FDJ0"/>
<dbReference type="InterPro" id="IPR044926">
    <property type="entry name" value="RGS_subdomain_2"/>
</dbReference>
<keyword evidence="2" id="KW-1185">Reference proteome</keyword>
<reference evidence="1 2" key="1">
    <citation type="submission" date="2011-02" db="EMBL/GenBank/DDBJ databases">
        <title>The Genome Sequence of Sphaeroforma arctica JP610.</title>
        <authorList>
            <consortium name="The Broad Institute Genome Sequencing Platform"/>
            <person name="Russ C."/>
            <person name="Cuomo C."/>
            <person name="Young S.K."/>
            <person name="Zeng Q."/>
            <person name="Gargeya S."/>
            <person name="Alvarado L."/>
            <person name="Berlin A."/>
            <person name="Chapman S.B."/>
            <person name="Chen Z."/>
            <person name="Freedman E."/>
            <person name="Gellesch M."/>
            <person name="Goldberg J."/>
            <person name="Griggs A."/>
            <person name="Gujja S."/>
            <person name="Heilman E."/>
            <person name="Heiman D."/>
            <person name="Howarth C."/>
            <person name="Mehta T."/>
            <person name="Neiman D."/>
            <person name="Pearson M."/>
            <person name="Roberts A."/>
            <person name="Saif S."/>
            <person name="Shea T."/>
            <person name="Shenoy N."/>
            <person name="Sisk P."/>
            <person name="Stolte C."/>
            <person name="Sykes S."/>
            <person name="White J."/>
            <person name="Yandava C."/>
            <person name="Burger G."/>
            <person name="Gray M.W."/>
            <person name="Holland P.W.H."/>
            <person name="King N."/>
            <person name="Lang F.B.F."/>
            <person name="Roger A.J."/>
            <person name="Ruiz-Trillo I."/>
            <person name="Haas B."/>
            <person name="Nusbaum C."/>
            <person name="Birren B."/>
        </authorList>
    </citation>
    <scope>NUCLEOTIDE SEQUENCE [LARGE SCALE GENOMIC DNA]</scope>
    <source>
        <strain evidence="1 2">JP610</strain>
    </source>
</reference>
<dbReference type="Proteomes" id="UP000054560">
    <property type="component" value="Unassembled WGS sequence"/>
</dbReference>
<sequence length="162" mass="18142">KPVCTTARDRLREVLADPILYPIILYCAQKQFCEENIEFLHDGYSLLTAVTSLELKSATSVCYVNRRTQEFIEAYVMTGATSLVNLSSAHITKFKQVYTAICAAGDGVNLEELKFELVLAQSLSEVSDLITSSGVLTMYEKSAERKSVYSERAALKRLELRE</sequence>
<feature type="non-terminal residue" evidence="1">
    <location>
        <position position="1"/>
    </location>
</feature>
<dbReference type="RefSeq" id="XP_014148727.1">
    <property type="nucleotide sequence ID" value="XM_014293252.1"/>
</dbReference>
<accession>A0A0L0FDJ0</accession>
<dbReference type="Gene3D" id="1.10.167.10">
    <property type="entry name" value="Regulator of G-protein Signalling 4, domain 2"/>
    <property type="match status" value="1"/>
</dbReference>
<proteinExistence type="predicted"/>